<protein>
    <submittedName>
        <fullName evidence="2">Uncharacterized protein</fullName>
    </submittedName>
</protein>
<feature type="region of interest" description="Disordered" evidence="1">
    <location>
        <begin position="48"/>
        <end position="68"/>
    </location>
</feature>
<dbReference type="Proteomes" id="UP000182658">
    <property type="component" value="Unassembled WGS sequence"/>
</dbReference>
<feature type="compositionally biased region" description="Polar residues" evidence="1">
    <location>
        <begin position="49"/>
        <end position="66"/>
    </location>
</feature>
<evidence type="ECO:0000313" key="2">
    <source>
        <dbReference type="EMBL" id="OIW30611.1"/>
    </source>
</evidence>
<name>A0A1J7ITW0_9PEZI</name>
<reference evidence="2 3" key="1">
    <citation type="submission" date="2016-10" db="EMBL/GenBank/DDBJ databases">
        <title>Draft genome sequence of Coniochaeta ligniaria NRRL30616, a lignocellulolytic fungus for bioabatement of inhibitors in plant biomass hydrolysates.</title>
        <authorList>
            <consortium name="DOE Joint Genome Institute"/>
            <person name="Jimenez D.J."/>
            <person name="Hector R.E."/>
            <person name="Riley R."/>
            <person name="Sun H."/>
            <person name="Grigoriev I.V."/>
            <person name="Van Elsas J.D."/>
            <person name="Nichols N.N."/>
        </authorList>
    </citation>
    <scope>NUCLEOTIDE SEQUENCE [LARGE SCALE GENOMIC DNA]</scope>
    <source>
        <strain evidence="2 3">NRRL 30616</strain>
    </source>
</reference>
<keyword evidence="3" id="KW-1185">Reference proteome</keyword>
<dbReference type="InParanoid" id="A0A1J7ITW0"/>
<feature type="region of interest" description="Disordered" evidence="1">
    <location>
        <begin position="96"/>
        <end position="130"/>
    </location>
</feature>
<dbReference type="AlphaFoldDB" id="A0A1J7ITW0"/>
<dbReference type="EMBL" id="KV875096">
    <property type="protein sequence ID" value="OIW30611.1"/>
    <property type="molecule type" value="Genomic_DNA"/>
</dbReference>
<evidence type="ECO:0000313" key="3">
    <source>
        <dbReference type="Proteomes" id="UP000182658"/>
    </source>
</evidence>
<sequence length="206" mass="22422">MSEDTFKSDSSRLYARLLWLAWLPTVPSENKGFSEPGAMFSDHLKAELTSPQKNDGGTASSNTNANDDAGRQAMADALRRVGNRIHAHIQKPRKTVVVVSEGLTSESGTETQQEQQEQEVPGSDRESPIEQGPQLDLFQIEDIVTAAQHVLRGGRSDLETLSTLSITGDFDSWWKETIQSASELNVEGREGVANVCLALAAILADL</sequence>
<accession>A0A1J7ITW0</accession>
<evidence type="ECO:0000256" key="1">
    <source>
        <dbReference type="SAM" id="MobiDB-lite"/>
    </source>
</evidence>
<feature type="compositionally biased region" description="Low complexity" evidence="1">
    <location>
        <begin position="104"/>
        <end position="119"/>
    </location>
</feature>
<gene>
    <name evidence="2" type="ORF">CONLIGDRAFT_700156</name>
</gene>
<organism evidence="2 3">
    <name type="scientific">Coniochaeta ligniaria NRRL 30616</name>
    <dbReference type="NCBI Taxonomy" id="1408157"/>
    <lineage>
        <taxon>Eukaryota</taxon>
        <taxon>Fungi</taxon>
        <taxon>Dikarya</taxon>
        <taxon>Ascomycota</taxon>
        <taxon>Pezizomycotina</taxon>
        <taxon>Sordariomycetes</taxon>
        <taxon>Sordariomycetidae</taxon>
        <taxon>Coniochaetales</taxon>
        <taxon>Coniochaetaceae</taxon>
        <taxon>Coniochaeta</taxon>
    </lineage>
</organism>
<proteinExistence type="predicted"/>